<protein>
    <recommendedName>
        <fullName evidence="8">Damage-control phosphatase ARMT1-like metal-binding domain-containing protein</fullName>
    </recommendedName>
</protein>
<organism evidence="9 10">
    <name type="scientific">Salinibacter ruber (strain M8)</name>
    <dbReference type="NCBI Taxonomy" id="761659"/>
    <lineage>
        <taxon>Bacteria</taxon>
        <taxon>Pseudomonadati</taxon>
        <taxon>Rhodothermota</taxon>
        <taxon>Rhodothermia</taxon>
        <taxon>Rhodothermales</taxon>
        <taxon>Salinibacteraceae</taxon>
        <taxon>Salinibacter</taxon>
    </lineage>
</organism>
<reference evidence="9 10" key="1">
    <citation type="journal article" date="2010" name="ISME J.">
        <title>Fine-scale evolution: genomic, phenotypic and ecological differentiation in two coexisting Salinibacter ruber strains.</title>
        <authorList>
            <person name="Pena A."/>
            <person name="Teeling H."/>
            <person name="Huerta-Cepas J."/>
            <person name="Santos F."/>
            <person name="Yarza P."/>
            <person name="Brito-Echeverria J."/>
            <person name="Lucio M."/>
            <person name="Schmitt-Kopplin P."/>
            <person name="Meseguer I."/>
            <person name="Schenowitz C."/>
            <person name="Dossat C."/>
            <person name="Barbe V."/>
            <person name="Dopazo J."/>
            <person name="Rossello-Mora R."/>
            <person name="Schuler M."/>
            <person name="Glockner F.O."/>
            <person name="Amann R."/>
            <person name="Gabaldon T."/>
            <person name="Anton J."/>
        </authorList>
    </citation>
    <scope>NUCLEOTIDE SEQUENCE [LARGE SCALE GENOMIC DNA]</scope>
    <source>
        <strain evidence="9 10">M8</strain>
    </source>
</reference>
<evidence type="ECO:0000256" key="6">
    <source>
        <dbReference type="ARBA" id="ARBA00023211"/>
    </source>
</evidence>
<proteinExistence type="inferred from homology"/>
<evidence type="ECO:0000256" key="3">
    <source>
        <dbReference type="ARBA" id="ARBA00009519"/>
    </source>
</evidence>
<dbReference type="PANTHER" id="PTHR12260:SF6">
    <property type="entry name" value="DAMAGE-CONTROL PHOSPHATASE ARMT1"/>
    <property type="match status" value="1"/>
</dbReference>
<dbReference type="EMBL" id="FP565814">
    <property type="protein sequence ID" value="CBH24454.1"/>
    <property type="molecule type" value="Genomic_DNA"/>
</dbReference>
<dbReference type="Pfam" id="PF01937">
    <property type="entry name" value="ARMT1-like_dom"/>
    <property type="match status" value="1"/>
</dbReference>
<gene>
    <name evidence="9" type="ordered locus">SRM_01533</name>
</gene>
<dbReference type="GO" id="GO:0046872">
    <property type="term" value="F:metal ion binding"/>
    <property type="evidence" value="ECO:0007669"/>
    <property type="project" value="UniProtKB-KW"/>
</dbReference>
<comment type="similarity">
    <text evidence="3">Belongs to the damage-control phosphatase family. Sugar phosphate phosphatase III subfamily.</text>
</comment>
<dbReference type="InterPro" id="IPR036075">
    <property type="entry name" value="ARMT-1-like_metal-bd_sf"/>
</dbReference>
<dbReference type="PATRIC" id="fig|761659.10.peg.1678"/>
<dbReference type="GO" id="GO:0006974">
    <property type="term" value="P:DNA damage response"/>
    <property type="evidence" value="ECO:0007669"/>
    <property type="project" value="TreeGrafter"/>
</dbReference>
<evidence type="ECO:0000256" key="5">
    <source>
        <dbReference type="ARBA" id="ARBA00022801"/>
    </source>
</evidence>
<dbReference type="KEGG" id="srm:SRM_01533"/>
<evidence type="ECO:0000256" key="4">
    <source>
        <dbReference type="ARBA" id="ARBA00022723"/>
    </source>
</evidence>
<comment type="catalytic activity">
    <reaction evidence="1">
        <text>beta-D-fructose 1-phosphate + H2O = D-fructose + phosphate</text>
        <dbReference type="Rhea" id="RHEA:35603"/>
        <dbReference type="ChEBI" id="CHEBI:15377"/>
        <dbReference type="ChEBI" id="CHEBI:37721"/>
        <dbReference type="ChEBI" id="CHEBI:43474"/>
        <dbReference type="ChEBI" id="CHEBI:138881"/>
    </reaction>
</comment>
<dbReference type="InterPro" id="IPR039763">
    <property type="entry name" value="ARMT1"/>
</dbReference>
<dbReference type="SUPFAM" id="SSF111321">
    <property type="entry name" value="AF1104-like"/>
    <property type="match status" value="1"/>
</dbReference>
<dbReference type="Proteomes" id="UP000000933">
    <property type="component" value="Chromosome"/>
</dbReference>
<dbReference type="Gene3D" id="1.20.930.60">
    <property type="match status" value="1"/>
</dbReference>
<dbReference type="Gene3D" id="3.40.50.10880">
    <property type="entry name" value="Uncharacterised protein PF01937, DUF89, domain 3"/>
    <property type="match status" value="1"/>
</dbReference>
<evidence type="ECO:0000313" key="9">
    <source>
        <dbReference type="EMBL" id="CBH24454.1"/>
    </source>
</evidence>
<comment type="cofactor">
    <cofactor evidence="2">
        <name>Mn(2+)</name>
        <dbReference type="ChEBI" id="CHEBI:29035"/>
    </cofactor>
</comment>
<dbReference type="InterPro" id="IPR002791">
    <property type="entry name" value="ARMT1-like_metal-bd"/>
</dbReference>
<dbReference type="PANTHER" id="PTHR12260">
    <property type="entry name" value="DAMAGE-CONTROL PHOSPHATASE ARMT1"/>
    <property type="match status" value="1"/>
</dbReference>
<keyword evidence="4" id="KW-0479">Metal-binding</keyword>
<evidence type="ECO:0000256" key="7">
    <source>
        <dbReference type="ARBA" id="ARBA00048809"/>
    </source>
</evidence>
<evidence type="ECO:0000313" key="10">
    <source>
        <dbReference type="Proteomes" id="UP000000933"/>
    </source>
</evidence>
<comment type="catalytic activity">
    <reaction evidence="7">
        <text>beta-D-fructose 6-phosphate = dihydroxyacetone + D-glyceraldehyde 3-phosphate</text>
        <dbReference type="Rhea" id="RHEA:28002"/>
        <dbReference type="ChEBI" id="CHEBI:16016"/>
        <dbReference type="ChEBI" id="CHEBI:57634"/>
        <dbReference type="ChEBI" id="CHEBI:59776"/>
    </reaction>
</comment>
<sequence length="471" mass="51163">MAGGIAARERPGARPPIYGFGEKRNAPDLPGGGAVQIPKNLCPLLFRKPIAAVGPTDPSAPLPPPLRGTNSGAFTRRTIAARWPRIAGRVIAENDFPDPINARIQALRDALPDGSIRRLRDDEAPDAALWGEYVAPHLGKTWLEVPWFFGETYFYRRLLEATGYFRAGAGRQADPFTDQKEQGLAHTEARIEALAQRRSRARDEGDETRSVLTRLLRSALWGNQADLSMWTADEEGPGHRHPEQAEEHLLVDDTSAALAQLEGRDRPARVDVWADNAGFELVSDLALVDGLLAAEAVGQVTVHLKAHPTFVSDATVDDVHATLATLADADEAAVRALVGRLRGALAAGRLRLRDGWVWTSPLRARELPAPVRAEMARSDLLISKGDANYRRLLGDRQWAFTTPFAEASAPLPVPVLALRTHKSEVAAGLSAAQVDRLDDEEPDWAVNGEWGVMQFAPADASPEAMRPSPAA</sequence>
<keyword evidence="5" id="KW-0378">Hydrolase</keyword>
<feature type="domain" description="Damage-control phosphatase ARMT1-like metal-binding" evidence="8">
    <location>
        <begin position="78"/>
        <end position="436"/>
    </location>
</feature>
<evidence type="ECO:0000259" key="8">
    <source>
        <dbReference type="Pfam" id="PF01937"/>
    </source>
</evidence>
<dbReference type="AlphaFoldDB" id="D5H8U9"/>
<dbReference type="GO" id="GO:0016791">
    <property type="term" value="F:phosphatase activity"/>
    <property type="evidence" value="ECO:0007669"/>
    <property type="project" value="TreeGrafter"/>
</dbReference>
<dbReference type="HOGENOM" id="CLU_030117_3_0_10"/>
<evidence type="ECO:0000256" key="1">
    <source>
        <dbReference type="ARBA" id="ARBA00001326"/>
    </source>
</evidence>
<name>D5H8U9_SALRM</name>
<accession>D5H8U9</accession>
<keyword evidence="6" id="KW-0464">Manganese</keyword>
<reference evidence="10" key="2">
    <citation type="submission" date="2010-04" db="EMBL/GenBank/DDBJ databases">
        <title>Genome sequence of Salinibacter ruber M8.</title>
        <authorList>
            <consortium name="Genoscope"/>
        </authorList>
    </citation>
    <scope>NUCLEOTIDE SEQUENCE [LARGE SCALE GENOMIC DNA]</scope>
    <source>
        <strain evidence="10">M8</strain>
    </source>
</reference>
<evidence type="ECO:0000256" key="2">
    <source>
        <dbReference type="ARBA" id="ARBA00001936"/>
    </source>
</evidence>